<dbReference type="AlphaFoldDB" id="A0AA40K8Z9"/>
<feature type="domain" description="Heterokaryon incompatibility" evidence="1">
    <location>
        <begin position="1"/>
        <end position="132"/>
    </location>
</feature>
<reference evidence="2" key="1">
    <citation type="submission" date="2023-06" db="EMBL/GenBank/DDBJ databases">
        <title>Genome-scale phylogeny and comparative genomics of the fungal order Sordariales.</title>
        <authorList>
            <consortium name="Lawrence Berkeley National Laboratory"/>
            <person name="Hensen N."/>
            <person name="Bonometti L."/>
            <person name="Westerberg I."/>
            <person name="Brannstrom I.O."/>
            <person name="Guillou S."/>
            <person name="Cros-Aarteil S."/>
            <person name="Calhoun S."/>
            <person name="Haridas S."/>
            <person name="Kuo A."/>
            <person name="Mondo S."/>
            <person name="Pangilinan J."/>
            <person name="Riley R."/>
            <person name="LaButti K."/>
            <person name="Andreopoulos B."/>
            <person name="Lipzen A."/>
            <person name="Chen C."/>
            <person name="Yanf M."/>
            <person name="Daum C."/>
            <person name="Ng V."/>
            <person name="Clum A."/>
            <person name="Steindorff A."/>
            <person name="Ohm R."/>
            <person name="Martin F."/>
            <person name="Silar P."/>
            <person name="Natvig D."/>
            <person name="Lalanne C."/>
            <person name="Gautier V."/>
            <person name="Ament-velasquez S.L."/>
            <person name="Kruys A."/>
            <person name="Hutchinson M.I."/>
            <person name="Powell A.J."/>
            <person name="Barry K."/>
            <person name="Miller A.N."/>
            <person name="Grigoriev I.V."/>
            <person name="Debuchy R."/>
            <person name="Gladieux P."/>
            <person name="Thoren M.H."/>
            <person name="Johannesson H."/>
        </authorList>
    </citation>
    <scope>NUCLEOTIDE SEQUENCE</scope>
    <source>
        <strain evidence="2">SMH3187-1</strain>
    </source>
</reference>
<dbReference type="PANTHER" id="PTHR24148:SF64">
    <property type="entry name" value="HETEROKARYON INCOMPATIBILITY DOMAIN-CONTAINING PROTEIN"/>
    <property type="match status" value="1"/>
</dbReference>
<comment type="caution">
    <text evidence="2">The sequence shown here is derived from an EMBL/GenBank/DDBJ whole genome shotgun (WGS) entry which is preliminary data.</text>
</comment>
<keyword evidence="3" id="KW-1185">Reference proteome</keyword>
<feature type="non-terminal residue" evidence="2">
    <location>
        <position position="132"/>
    </location>
</feature>
<dbReference type="PANTHER" id="PTHR24148">
    <property type="entry name" value="ANKYRIN REPEAT DOMAIN-CONTAINING PROTEIN 39 HOMOLOG-RELATED"/>
    <property type="match status" value="1"/>
</dbReference>
<sequence length="132" mass="15491">FEALSYMWGDQTIRTTITLEGSPFSISKHLRGAIQTLRHQTRVRYLWIDAICINQSDIQERNEQVGLMRSIYQRAKAVLVWLDREVDSSHASFQKLQKLSGESELSDLGDDPELWSPVYQLFKDPYWSRVWI</sequence>
<protein>
    <submittedName>
        <fullName evidence="2">Heterokaryon incompatibility</fullName>
    </submittedName>
</protein>
<dbReference type="Proteomes" id="UP001172155">
    <property type="component" value="Unassembled WGS sequence"/>
</dbReference>
<dbReference type="Pfam" id="PF06985">
    <property type="entry name" value="HET"/>
    <property type="match status" value="1"/>
</dbReference>
<dbReference type="InterPro" id="IPR010730">
    <property type="entry name" value="HET"/>
</dbReference>
<dbReference type="EMBL" id="JAUKUD010000003">
    <property type="protein sequence ID" value="KAK0750614.1"/>
    <property type="molecule type" value="Genomic_DNA"/>
</dbReference>
<evidence type="ECO:0000313" key="3">
    <source>
        <dbReference type="Proteomes" id="UP001172155"/>
    </source>
</evidence>
<gene>
    <name evidence="2" type="ORF">B0T18DRAFT_307822</name>
</gene>
<proteinExistence type="predicted"/>
<feature type="non-terminal residue" evidence="2">
    <location>
        <position position="1"/>
    </location>
</feature>
<dbReference type="InterPro" id="IPR052895">
    <property type="entry name" value="HetReg/Transcr_Mod"/>
</dbReference>
<accession>A0AA40K8Z9</accession>
<evidence type="ECO:0000259" key="1">
    <source>
        <dbReference type="Pfam" id="PF06985"/>
    </source>
</evidence>
<organism evidence="2 3">
    <name type="scientific">Schizothecium vesticola</name>
    <dbReference type="NCBI Taxonomy" id="314040"/>
    <lineage>
        <taxon>Eukaryota</taxon>
        <taxon>Fungi</taxon>
        <taxon>Dikarya</taxon>
        <taxon>Ascomycota</taxon>
        <taxon>Pezizomycotina</taxon>
        <taxon>Sordariomycetes</taxon>
        <taxon>Sordariomycetidae</taxon>
        <taxon>Sordariales</taxon>
        <taxon>Schizotheciaceae</taxon>
        <taxon>Schizothecium</taxon>
    </lineage>
</organism>
<evidence type="ECO:0000313" key="2">
    <source>
        <dbReference type="EMBL" id="KAK0750614.1"/>
    </source>
</evidence>
<name>A0AA40K8Z9_9PEZI</name>